<gene>
    <name evidence="1" type="ORF">OW255_19205</name>
</gene>
<accession>A0ABY7AAY8</accession>
<reference evidence="1" key="1">
    <citation type="submission" date="2022-11" db="EMBL/GenBank/DDBJ databases">
        <title>Lacrimispora xylanolytica sy1, complete genome.</title>
        <authorList>
            <person name="Choi S."/>
        </authorList>
    </citation>
    <scope>NUCLEOTIDE SEQUENCE</scope>
    <source>
        <strain evidence="1">Sy1</strain>
    </source>
</reference>
<sequence>MKKRKARKRVEDTKESQYLEGLKKYRDQGIPIIIDGKESPEEDWNKIFKVKEEDCFYMADYVPNETTGKLKEIRFDKIYNR</sequence>
<organism evidence="1 2">
    <name type="scientific">Lacrimispora xylanolytica</name>
    <dbReference type="NCBI Taxonomy" id="29375"/>
    <lineage>
        <taxon>Bacteria</taxon>
        <taxon>Bacillati</taxon>
        <taxon>Bacillota</taxon>
        <taxon>Clostridia</taxon>
        <taxon>Lachnospirales</taxon>
        <taxon>Lachnospiraceae</taxon>
        <taxon>Lacrimispora</taxon>
    </lineage>
</organism>
<evidence type="ECO:0000313" key="1">
    <source>
        <dbReference type="EMBL" id="WAJ23657.1"/>
    </source>
</evidence>
<protein>
    <submittedName>
        <fullName evidence="1">Uncharacterized protein</fullName>
    </submittedName>
</protein>
<dbReference type="RefSeq" id="WP_024838184.1">
    <property type="nucleotide sequence ID" value="NZ_CP113524.1"/>
</dbReference>
<name>A0ABY7AAY8_9FIRM</name>
<dbReference type="EMBL" id="CP113524">
    <property type="protein sequence ID" value="WAJ23657.1"/>
    <property type="molecule type" value="Genomic_DNA"/>
</dbReference>
<proteinExistence type="predicted"/>
<evidence type="ECO:0000313" key="2">
    <source>
        <dbReference type="Proteomes" id="UP001163115"/>
    </source>
</evidence>
<dbReference type="Proteomes" id="UP001163115">
    <property type="component" value="Chromosome"/>
</dbReference>
<keyword evidence="2" id="KW-1185">Reference proteome</keyword>